<evidence type="ECO:0000313" key="2">
    <source>
        <dbReference type="EMBL" id="PSJ40701.1"/>
    </source>
</evidence>
<name>A0A2P7QRW0_9SPHN</name>
<protein>
    <submittedName>
        <fullName evidence="2">Organic hydroperoxide resistance protein</fullName>
    </submittedName>
</protein>
<dbReference type="Gene3D" id="3.30.300.20">
    <property type="match status" value="1"/>
</dbReference>
<dbReference type="EMBL" id="PXYI01000003">
    <property type="protein sequence ID" value="PSJ40701.1"/>
    <property type="molecule type" value="Genomic_DNA"/>
</dbReference>
<dbReference type="Gene3D" id="2.20.25.10">
    <property type="match status" value="1"/>
</dbReference>
<comment type="similarity">
    <text evidence="1">Belongs to the OsmC/Ohr family.</text>
</comment>
<dbReference type="Pfam" id="PF02566">
    <property type="entry name" value="OsmC"/>
    <property type="match status" value="1"/>
</dbReference>
<dbReference type="RefSeq" id="WP_106512851.1">
    <property type="nucleotide sequence ID" value="NZ_PXYI01000003.1"/>
</dbReference>
<dbReference type="GO" id="GO:0006979">
    <property type="term" value="P:response to oxidative stress"/>
    <property type="evidence" value="ECO:0007669"/>
    <property type="project" value="InterPro"/>
</dbReference>
<accession>A0A2P7QRW0</accession>
<dbReference type="OrthoDB" id="9797508at2"/>
<dbReference type="Proteomes" id="UP000241167">
    <property type="component" value="Unassembled WGS sequence"/>
</dbReference>
<sequence>MNLLYQTQAIATGGRSGKVSTADGTLALALSTPKELGGGDGDGTNPEQLFAAGYAACFLSAIRFVAGRRKLTLAGQSSVTAKVGIGMRDAGDGFGLEIELQIYLPTIETGLAHHLIEEADIVCPYSHLTRNNIVARLSLID</sequence>
<comment type="caution">
    <text evidence="2">The sequence shown here is derived from an EMBL/GenBank/DDBJ whole genome shotgun (WGS) entry which is preliminary data.</text>
</comment>
<keyword evidence="3" id="KW-1185">Reference proteome</keyword>
<proteinExistence type="inferred from homology"/>
<dbReference type="SUPFAM" id="SSF82784">
    <property type="entry name" value="OsmC-like"/>
    <property type="match status" value="1"/>
</dbReference>
<reference evidence="2 3" key="1">
    <citation type="submission" date="2018-03" db="EMBL/GenBank/DDBJ databases">
        <title>The draft genome of Sphingosinicella sp. GL-C-18.</title>
        <authorList>
            <person name="Liu L."/>
            <person name="Li L."/>
            <person name="Liang L."/>
            <person name="Zhang X."/>
            <person name="Wang T."/>
        </authorList>
    </citation>
    <scope>NUCLEOTIDE SEQUENCE [LARGE SCALE GENOMIC DNA]</scope>
    <source>
        <strain evidence="2 3">GL-C-18</strain>
    </source>
</reference>
<dbReference type="AlphaFoldDB" id="A0A2P7QRW0"/>
<organism evidence="2 3">
    <name type="scientific">Allosphingosinicella deserti</name>
    <dbReference type="NCBI Taxonomy" id="2116704"/>
    <lineage>
        <taxon>Bacteria</taxon>
        <taxon>Pseudomonadati</taxon>
        <taxon>Pseudomonadota</taxon>
        <taxon>Alphaproteobacteria</taxon>
        <taxon>Sphingomonadales</taxon>
        <taxon>Sphingomonadaceae</taxon>
        <taxon>Allosphingosinicella</taxon>
    </lineage>
</organism>
<gene>
    <name evidence="2" type="ORF">C7I55_10340</name>
</gene>
<dbReference type="InterPro" id="IPR019953">
    <property type="entry name" value="OHR"/>
</dbReference>
<evidence type="ECO:0000313" key="3">
    <source>
        <dbReference type="Proteomes" id="UP000241167"/>
    </source>
</evidence>
<dbReference type="NCBIfam" id="TIGR03561">
    <property type="entry name" value="organ_hyd_perox"/>
    <property type="match status" value="1"/>
</dbReference>
<dbReference type="InterPro" id="IPR003718">
    <property type="entry name" value="OsmC/Ohr_fam"/>
</dbReference>
<evidence type="ECO:0000256" key="1">
    <source>
        <dbReference type="ARBA" id="ARBA00007378"/>
    </source>
</evidence>
<dbReference type="PANTHER" id="PTHR33797:SF2">
    <property type="entry name" value="ORGANIC HYDROPEROXIDE RESISTANCE PROTEIN-LIKE"/>
    <property type="match status" value="1"/>
</dbReference>
<dbReference type="InterPro" id="IPR015946">
    <property type="entry name" value="KH_dom-like_a/b"/>
</dbReference>
<dbReference type="PANTHER" id="PTHR33797">
    <property type="entry name" value="ORGANIC HYDROPEROXIDE RESISTANCE PROTEIN-LIKE"/>
    <property type="match status" value="1"/>
</dbReference>
<dbReference type="InterPro" id="IPR036102">
    <property type="entry name" value="OsmC/Ohrsf"/>
</dbReference>